<dbReference type="InterPro" id="IPR051716">
    <property type="entry name" value="Plant_RL_S/T_kinase"/>
</dbReference>
<dbReference type="EC" id="2.7.11.1" evidence="3"/>
<evidence type="ECO:0000256" key="13">
    <source>
        <dbReference type="ARBA" id="ARBA00022840"/>
    </source>
</evidence>
<evidence type="ECO:0000313" key="24">
    <source>
        <dbReference type="EMBL" id="RYR72113.1"/>
    </source>
</evidence>
<evidence type="ECO:0000256" key="6">
    <source>
        <dbReference type="ARBA" id="ARBA00022614"/>
    </source>
</evidence>
<evidence type="ECO:0000256" key="3">
    <source>
        <dbReference type="ARBA" id="ARBA00012513"/>
    </source>
</evidence>
<evidence type="ECO:0000256" key="4">
    <source>
        <dbReference type="ARBA" id="ARBA00022527"/>
    </source>
</evidence>
<dbReference type="GO" id="GO:0005524">
    <property type="term" value="F:ATP binding"/>
    <property type="evidence" value="ECO:0007669"/>
    <property type="project" value="UniProtKB-UniRule"/>
</dbReference>
<dbReference type="FunFam" id="3.80.10.10:FF:000095">
    <property type="entry name" value="LRR receptor-like serine/threonine-protein kinase GSO1"/>
    <property type="match status" value="1"/>
</dbReference>
<dbReference type="InterPro" id="IPR011009">
    <property type="entry name" value="Kinase-like_dom_sf"/>
</dbReference>
<evidence type="ECO:0000256" key="20">
    <source>
        <dbReference type="PROSITE-ProRule" id="PRU10141"/>
    </source>
</evidence>
<keyword evidence="7" id="KW-0808">Transferase</keyword>
<evidence type="ECO:0000256" key="1">
    <source>
        <dbReference type="ARBA" id="ARBA00004236"/>
    </source>
</evidence>
<evidence type="ECO:0000256" key="16">
    <source>
        <dbReference type="ARBA" id="ARBA00023170"/>
    </source>
</evidence>
<keyword evidence="25" id="KW-1185">Reference proteome</keyword>
<keyword evidence="11 20" id="KW-0547">Nucleotide-binding</keyword>
<evidence type="ECO:0000256" key="2">
    <source>
        <dbReference type="ARBA" id="ARBA00004479"/>
    </source>
</evidence>
<dbReference type="FunFam" id="1.10.510.10:FF:000445">
    <property type="entry name" value="MDIS1-interacting receptor like kinase 2"/>
    <property type="match status" value="1"/>
</dbReference>
<dbReference type="GO" id="GO:0005886">
    <property type="term" value="C:plasma membrane"/>
    <property type="evidence" value="ECO:0007669"/>
    <property type="project" value="UniProtKB-SubCell"/>
</dbReference>
<keyword evidence="6" id="KW-0433">Leucine-rich repeat</keyword>
<dbReference type="Pfam" id="PF00560">
    <property type="entry name" value="LRR_1"/>
    <property type="match status" value="3"/>
</dbReference>
<reference evidence="24 25" key="1">
    <citation type="submission" date="2019-01" db="EMBL/GenBank/DDBJ databases">
        <title>Sequencing of cultivated peanut Arachis hypogaea provides insights into genome evolution and oil improvement.</title>
        <authorList>
            <person name="Chen X."/>
        </authorList>
    </citation>
    <scope>NUCLEOTIDE SEQUENCE [LARGE SCALE GENOMIC DNA]</scope>
    <source>
        <strain evidence="25">cv. Fuhuasheng</strain>
        <tissue evidence="24">Leaves</tissue>
    </source>
</reference>
<keyword evidence="14 21" id="KW-1133">Transmembrane helix</keyword>
<evidence type="ECO:0000256" key="5">
    <source>
        <dbReference type="ARBA" id="ARBA00022553"/>
    </source>
</evidence>
<sequence>MAIYTSILIVLIQLLLCASSNSHTILPPGTQRNATSKVSLLDKEAYALLSLHWWSIQYNISNRCNNWPGVECNNNGSITKLSPPKVSTYTFKRDLYVRDIDFSVFSNLVRLDLSQMDLYELPLGLSSLKKLTLLNISSNNLQDEIPFSLANFPQLMVFDVSNNLFNGQIPHEIGMLENLVTLDLSFNMFSGSIPLSLSHVTSLNHLRTSNNQLDGELPSMILSLSQLKTFDLSRNRFLGKLPTTFVNNSQLRNLNLSDNRIGGFIPCEIGKLDNLVVLDLSLNQLAGPIPDQIGCLKNLTSLHLDSNWINGSIPSSIGLLTHLKELTLGFNHIHGLIPAELEHLVNLKVLDISNNAIFGSIPKWISALTQLTDIRLQGNQLCGVIPYGILIHSIHVDLSRNHLNGSIPSQIGYNLSYLDLRDNNLSGKKPKELDSIRFYYLYCNPFLDDGYYDCSDSQDQRDSDHHNNHFSPSSMVLVLVLIIVASVLISFGSTGIGICVLRARYSRKHKNKAAKHGDLFSIWNYDGKIAFEDIIEATEDFDIRYCIGTGAYGSVYKAKLPSGKTVALKKLHKTESENPSYYKSFCNEVEVLTEIRHRNIIRLYGYCLHNRCMFLVYEYLERGSLFYNLADEIEAQELNWSERVNIIKGTAYALAHMHHHCTPPIVHRDVSSNNILLNSELEVCVSDFGTARLLDPDSSNQTLLVGTYGYVAPELAYTMSVTTKCDVYSFGVVALETMMGHHPGEFISTLTKPSTQQLLVKDVLDPRIPLPKSRKDMQDVVLVVKLALACLSSDPNSRPSMQVVANEFLASKAPIHVSFSDVSMYQLMNQENFGNIPEEISALTQLTDIRLQRNQITYLNH</sequence>
<accession>A0A445E9V8</accession>
<dbReference type="InterPro" id="IPR003591">
    <property type="entry name" value="Leu-rich_rpt_typical-subtyp"/>
</dbReference>
<evidence type="ECO:0000256" key="15">
    <source>
        <dbReference type="ARBA" id="ARBA00023136"/>
    </source>
</evidence>
<feature type="domain" description="Protein kinase" evidence="23">
    <location>
        <begin position="541"/>
        <end position="809"/>
    </location>
</feature>
<evidence type="ECO:0000256" key="12">
    <source>
        <dbReference type="ARBA" id="ARBA00022777"/>
    </source>
</evidence>
<evidence type="ECO:0000259" key="23">
    <source>
        <dbReference type="PROSITE" id="PS50011"/>
    </source>
</evidence>
<name>A0A445E9V8_ARAHY</name>
<dbReference type="FunFam" id="3.80.10.10:FF:000041">
    <property type="entry name" value="LRR receptor-like serine/threonine-protein kinase ERECTA"/>
    <property type="match status" value="1"/>
</dbReference>
<dbReference type="Pfam" id="PF00069">
    <property type="entry name" value="Pkinase"/>
    <property type="match status" value="1"/>
</dbReference>
<dbReference type="InterPro" id="IPR017441">
    <property type="entry name" value="Protein_kinase_ATP_BS"/>
</dbReference>
<comment type="catalytic activity">
    <reaction evidence="19">
        <text>L-seryl-[protein] + ATP = O-phospho-L-seryl-[protein] + ADP + H(+)</text>
        <dbReference type="Rhea" id="RHEA:17989"/>
        <dbReference type="Rhea" id="RHEA-COMP:9863"/>
        <dbReference type="Rhea" id="RHEA-COMP:11604"/>
        <dbReference type="ChEBI" id="CHEBI:15378"/>
        <dbReference type="ChEBI" id="CHEBI:29999"/>
        <dbReference type="ChEBI" id="CHEBI:30616"/>
        <dbReference type="ChEBI" id="CHEBI:83421"/>
        <dbReference type="ChEBI" id="CHEBI:456216"/>
        <dbReference type="EC" id="2.7.11.1"/>
    </reaction>
</comment>
<dbReference type="Proteomes" id="UP000289738">
    <property type="component" value="Chromosome A02"/>
</dbReference>
<dbReference type="InterPro" id="IPR000719">
    <property type="entry name" value="Prot_kinase_dom"/>
</dbReference>
<evidence type="ECO:0000256" key="22">
    <source>
        <dbReference type="SAM" id="SignalP"/>
    </source>
</evidence>
<keyword evidence="17" id="KW-0325">Glycoprotein</keyword>
<keyword evidence="9 22" id="KW-0732">Signal</keyword>
<protein>
    <recommendedName>
        <fullName evidence="3">non-specific serine/threonine protein kinase</fullName>
        <ecNumber evidence="3">2.7.11.1</ecNumber>
    </recommendedName>
</protein>
<keyword evidence="4" id="KW-0723">Serine/threonine-protein kinase</keyword>
<dbReference type="InterPro" id="IPR055414">
    <property type="entry name" value="LRR_R13L4/SHOC2-like"/>
</dbReference>
<dbReference type="Gene3D" id="3.30.200.20">
    <property type="entry name" value="Phosphorylase Kinase, domain 1"/>
    <property type="match status" value="1"/>
</dbReference>
<dbReference type="SUPFAM" id="SSF56112">
    <property type="entry name" value="Protein kinase-like (PK-like)"/>
    <property type="match status" value="1"/>
</dbReference>
<evidence type="ECO:0000256" key="18">
    <source>
        <dbReference type="ARBA" id="ARBA00047899"/>
    </source>
</evidence>
<evidence type="ECO:0000256" key="10">
    <source>
        <dbReference type="ARBA" id="ARBA00022737"/>
    </source>
</evidence>
<dbReference type="Gene3D" id="1.10.510.10">
    <property type="entry name" value="Transferase(Phosphotransferase) domain 1"/>
    <property type="match status" value="1"/>
</dbReference>
<evidence type="ECO:0000256" key="11">
    <source>
        <dbReference type="ARBA" id="ARBA00022741"/>
    </source>
</evidence>
<evidence type="ECO:0000256" key="21">
    <source>
        <dbReference type="SAM" id="Phobius"/>
    </source>
</evidence>
<evidence type="ECO:0000256" key="19">
    <source>
        <dbReference type="ARBA" id="ARBA00048679"/>
    </source>
</evidence>
<dbReference type="SUPFAM" id="SSF52058">
    <property type="entry name" value="L domain-like"/>
    <property type="match status" value="1"/>
</dbReference>
<comment type="subcellular location">
    <subcellularLocation>
        <location evidence="1">Cell membrane</location>
    </subcellularLocation>
    <subcellularLocation>
        <location evidence="2">Membrane</location>
        <topology evidence="2">Single-pass type I membrane protein</topology>
    </subcellularLocation>
</comment>
<dbReference type="SMART" id="SM00369">
    <property type="entry name" value="LRR_TYP"/>
    <property type="match status" value="6"/>
</dbReference>
<dbReference type="InterPro" id="IPR001611">
    <property type="entry name" value="Leu-rich_rpt"/>
</dbReference>
<dbReference type="PANTHER" id="PTHR48053:SF126">
    <property type="entry name" value="MDIS1-INTERACTING RECEPTOR LIKE KINASE 2-LIKE ISOFORM X1"/>
    <property type="match status" value="1"/>
</dbReference>
<organism evidence="24 25">
    <name type="scientific">Arachis hypogaea</name>
    <name type="common">Peanut</name>
    <dbReference type="NCBI Taxonomy" id="3818"/>
    <lineage>
        <taxon>Eukaryota</taxon>
        <taxon>Viridiplantae</taxon>
        <taxon>Streptophyta</taxon>
        <taxon>Embryophyta</taxon>
        <taxon>Tracheophyta</taxon>
        <taxon>Spermatophyta</taxon>
        <taxon>Magnoliopsida</taxon>
        <taxon>eudicotyledons</taxon>
        <taxon>Gunneridae</taxon>
        <taxon>Pentapetalae</taxon>
        <taxon>rosids</taxon>
        <taxon>fabids</taxon>
        <taxon>Fabales</taxon>
        <taxon>Fabaceae</taxon>
        <taxon>Papilionoideae</taxon>
        <taxon>50 kb inversion clade</taxon>
        <taxon>dalbergioids sensu lato</taxon>
        <taxon>Dalbergieae</taxon>
        <taxon>Pterocarpus clade</taxon>
        <taxon>Arachis</taxon>
    </lineage>
</organism>
<gene>
    <name evidence="24" type="ORF">Ahy_A02g006316</name>
</gene>
<evidence type="ECO:0000256" key="17">
    <source>
        <dbReference type="ARBA" id="ARBA00023180"/>
    </source>
</evidence>
<feature type="transmembrane region" description="Helical" evidence="21">
    <location>
        <begin position="475"/>
        <end position="501"/>
    </location>
</feature>
<keyword evidence="10" id="KW-0677">Repeat</keyword>
<dbReference type="PROSITE" id="PS50011">
    <property type="entry name" value="PROTEIN_KINASE_DOM"/>
    <property type="match status" value="1"/>
</dbReference>
<comment type="caution">
    <text evidence="24">The sequence shown here is derived from an EMBL/GenBank/DDBJ whole genome shotgun (WGS) entry which is preliminary data.</text>
</comment>
<keyword evidence="13 20" id="KW-0067">ATP-binding</keyword>
<evidence type="ECO:0000313" key="25">
    <source>
        <dbReference type="Proteomes" id="UP000289738"/>
    </source>
</evidence>
<dbReference type="PROSITE" id="PS00107">
    <property type="entry name" value="PROTEIN_KINASE_ATP"/>
    <property type="match status" value="1"/>
</dbReference>
<comment type="catalytic activity">
    <reaction evidence="18">
        <text>L-threonyl-[protein] + ATP = O-phospho-L-threonyl-[protein] + ADP + H(+)</text>
        <dbReference type="Rhea" id="RHEA:46608"/>
        <dbReference type="Rhea" id="RHEA-COMP:11060"/>
        <dbReference type="Rhea" id="RHEA-COMP:11605"/>
        <dbReference type="ChEBI" id="CHEBI:15378"/>
        <dbReference type="ChEBI" id="CHEBI:30013"/>
        <dbReference type="ChEBI" id="CHEBI:30616"/>
        <dbReference type="ChEBI" id="CHEBI:61977"/>
        <dbReference type="ChEBI" id="CHEBI:456216"/>
        <dbReference type="EC" id="2.7.11.1"/>
    </reaction>
</comment>
<keyword evidence="5" id="KW-0597">Phosphoprotein</keyword>
<feature type="signal peptide" evidence="22">
    <location>
        <begin position="1"/>
        <end position="22"/>
    </location>
</feature>
<evidence type="ECO:0000256" key="8">
    <source>
        <dbReference type="ARBA" id="ARBA00022692"/>
    </source>
</evidence>
<keyword evidence="15 21" id="KW-0472">Membrane</keyword>
<dbReference type="FunFam" id="3.30.200.20:FF:000309">
    <property type="entry name" value="Leucine-rich repeat receptor protein kinase MSP1"/>
    <property type="match status" value="1"/>
</dbReference>
<dbReference type="EMBL" id="SDMP01000002">
    <property type="protein sequence ID" value="RYR72113.1"/>
    <property type="molecule type" value="Genomic_DNA"/>
</dbReference>
<dbReference type="GO" id="GO:0004674">
    <property type="term" value="F:protein serine/threonine kinase activity"/>
    <property type="evidence" value="ECO:0007669"/>
    <property type="project" value="UniProtKB-KW"/>
</dbReference>
<evidence type="ECO:0000256" key="14">
    <source>
        <dbReference type="ARBA" id="ARBA00022989"/>
    </source>
</evidence>
<evidence type="ECO:0000256" key="9">
    <source>
        <dbReference type="ARBA" id="ARBA00022729"/>
    </source>
</evidence>
<dbReference type="Gene3D" id="3.80.10.10">
    <property type="entry name" value="Ribonuclease Inhibitor"/>
    <property type="match status" value="4"/>
</dbReference>
<keyword evidence="8 21" id="KW-0812">Transmembrane</keyword>
<dbReference type="InterPro" id="IPR008266">
    <property type="entry name" value="Tyr_kinase_AS"/>
</dbReference>
<dbReference type="Pfam" id="PF23598">
    <property type="entry name" value="LRR_14"/>
    <property type="match status" value="1"/>
</dbReference>
<dbReference type="InterPro" id="IPR032675">
    <property type="entry name" value="LRR_dom_sf"/>
</dbReference>
<dbReference type="STRING" id="3818.A0A445E9V8"/>
<dbReference type="AlphaFoldDB" id="A0A445E9V8"/>
<dbReference type="PANTHER" id="PTHR48053">
    <property type="entry name" value="LEUCINE RICH REPEAT FAMILY PROTEIN, EXPRESSED"/>
    <property type="match status" value="1"/>
</dbReference>
<keyword evidence="16" id="KW-0675">Receptor</keyword>
<keyword evidence="12" id="KW-0418">Kinase</keyword>
<evidence type="ECO:0000256" key="7">
    <source>
        <dbReference type="ARBA" id="ARBA00022679"/>
    </source>
</evidence>
<proteinExistence type="predicted"/>
<feature type="chain" id="PRO_5019366954" description="non-specific serine/threonine protein kinase" evidence="22">
    <location>
        <begin position="23"/>
        <end position="861"/>
    </location>
</feature>
<dbReference type="PROSITE" id="PS00109">
    <property type="entry name" value="PROTEIN_KINASE_TYR"/>
    <property type="match status" value="1"/>
</dbReference>
<feature type="binding site" evidence="20">
    <location>
        <position position="569"/>
    </location>
    <ligand>
        <name>ATP</name>
        <dbReference type="ChEBI" id="CHEBI:30616"/>
    </ligand>
</feature>